<keyword evidence="6" id="KW-1185">Reference proteome</keyword>
<dbReference type="InterPro" id="IPR009057">
    <property type="entry name" value="Homeodomain-like_sf"/>
</dbReference>
<keyword evidence="2" id="KW-0238">DNA-binding</keyword>
<keyword evidence="3" id="KW-0804">Transcription</keyword>
<keyword evidence="1" id="KW-0805">Transcription regulation</keyword>
<comment type="caution">
    <text evidence="5">The sequence shown here is derived from an EMBL/GenBank/DDBJ whole genome shotgun (WGS) entry which is preliminary data.</text>
</comment>
<feature type="domain" description="HTH araC/xylS-type" evidence="4">
    <location>
        <begin position="173"/>
        <end position="265"/>
    </location>
</feature>
<evidence type="ECO:0000313" key="6">
    <source>
        <dbReference type="Proteomes" id="UP001057702"/>
    </source>
</evidence>
<dbReference type="PANTHER" id="PTHR46796:SF15">
    <property type="entry name" value="BLL1074 PROTEIN"/>
    <property type="match status" value="1"/>
</dbReference>
<dbReference type="Pfam" id="PF12833">
    <property type="entry name" value="HTH_18"/>
    <property type="match status" value="1"/>
</dbReference>
<evidence type="ECO:0000313" key="5">
    <source>
        <dbReference type="EMBL" id="MCQ4082825.1"/>
    </source>
</evidence>
<accession>A0ABT1Q0K5</accession>
<dbReference type="SMART" id="SM00342">
    <property type="entry name" value="HTH_ARAC"/>
    <property type="match status" value="1"/>
</dbReference>
<dbReference type="PROSITE" id="PS01124">
    <property type="entry name" value="HTH_ARAC_FAMILY_2"/>
    <property type="match status" value="1"/>
</dbReference>
<protein>
    <submittedName>
        <fullName evidence="5">Helix-turn-helix domain-containing protein</fullName>
    </submittedName>
</protein>
<dbReference type="InterPro" id="IPR050204">
    <property type="entry name" value="AraC_XylS_family_regulators"/>
</dbReference>
<dbReference type="InterPro" id="IPR018060">
    <property type="entry name" value="HTH_AraC"/>
</dbReference>
<dbReference type="SUPFAM" id="SSF46689">
    <property type="entry name" value="Homeodomain-like"/>
    <property type="match status" value="1"/>
</dbReference>
<organism evidence="5 6">
    <name type="scientific">Streptomyces humicola</name>
    <dbReference type="NCBI Taxonomy" id="2953240"/>
    <lineage>
        <taxon>Bacteria</taxon>
        <taxon>Bacillati</taxon>
        <taxon>Actinomycetota</taxon>
        <taxon>Actinomycetes</taxon>
        <taxon>Kitasatosporales</taxon>
        <taxon>Streptomycetaceae</taxon>
        <taxon>Streptomyces</taxon>
    </lineage>
</organism>
<sequence length="317" mass="34471">MLYQRCPDGTWETARTLPQPRLRQGVISYRGLRLELGRPRRRLEAPIGAVALWLGFGRRVRVTRSAGPSAWFDCCLAGLQTRASLGEHDGRLEGVEVMLAPWAAFALFGIPMHELSERAVDPHEVMGRRIDALVDALATAAGWATRFALLDAALERWTAEGPVVSAPVVRAWSKLARTGGALPIARLAADVGWGERQLENRFRDQIGLRPKAAARVVRLQRAMKLLDAGRPPAQVAGVCGFYDQAHFSGEFKAMTGRTPSEFTSERNGMDSMKAGRPMVDRLSGAVTSVLLSEAPGARIHECGFMSADSSKTGALLS</sequence>
<evidence type="ECO:0000259" key="4">
    <source>
        <dbReference type="PROSITE" id="PS01124"/>
    </source>
</evidence>
<dbReference type="EMBL" id="JANFNG010000016">
    <property type="protein sequence ID" value="MCQ4082825.1"/>
    <property type="molecule type" value="Genomic_DNA"/>
</dbReference>
<evidence type="ECO:0000256" key="1">
    <source>
        <dbReference type="ARBA" id="ARBA00023015"/>
    </source>
</evidence>
<evidence type="ECO:0000256" key="2">
    <source>
        <dbReference type="ARBA" id="ARBA00023125"/>
    </source>
</evidence>
<evidence type="ECO:0000256" key="3">
    <source>
        <dbReference type="ARBA" id="ARBA00023163"/>
    </source>
</evidence>
<dbReference type="Proteomes" id="UP001057702">
    <property type="component" value="Unassembled WGS sequence"/>
</dbReference>
<dbReference type="PANTHER" id="PTHR46796">
    <property type="entry name" value="HTH-TYPE TRANSCRIPTIONAL ACTIVATOR RHAS-RELATED"/>
    <property type="match status" value="1"/>
</dbReference>
<gene>
    <name evidence="5" type="ORF">NGB36_20010</name>
</gene>
<name>A0ABT1Q0K5_9ACTN</name>
<reference evidence="5" key="1">
    <citation type="submission" date="2022-06" db="EMBL/GenBank/DDBJ databases">
        <title>Draft genome sequence of Streptomyces sp. RB6PN25 isolated from peat swamp forest in Thailand.</title>
        <authorList>
            <person name="Duangmal K."/>
            <person name="Klaysubun C."/>
        </authorList>
    </citation>
    <scope>NUCLEOTIDE SEQUENCE</scope>
    <source>
        <strain evidence="5">RB6PN25</strain>
    </source>
</reference>
<dbReference type="Gene3D" id="1.10.10.60">
    <property type="entry name" value="Homeodomain-like"/>
    <property type="match status" value="1"/>
</dbReference>
<proteinExistence type="predicted"/>